<dbReference type="SUPFAM" id="SSF56214">
    <property type="entry name" value="4'-phosphopantetheinyl transferase"/>
    <property type="match status" value="2"/>
</dbReference>
<name>A0A2G6KC80_9BACT</name>
<dbReference type="Gene3D" id="3.90.470.20">
    <property type="entry name" value="4'-phosphopantetheinyl transferase domain"/>
    <property type="match status" value="2"/>
</dbReference>
<dbReference type="PANTHER" id="PTHR12215:SF10">
    <property type="entry name" value="L-AMINOADIPATE-SEMIALDEHYDE DEHYDROGENASE-PHOSPHOPANTETHEINYL TRANSFERASE"/>
    <property type="match status" value="1"/>
</dbReference>
<comment type="similarity">
    <text evidence="1">Belongs to the P-Pant transferase superfamily. Gsp/Sfp/HetI/AcpT family.</text>
</comment>
<organism evidence="5 6">
    <name type="scientific">candidate division KSB3 bacterium</name>
    <dbReference type="NCBI Taxonomy" id="2044937"/>
    <lineage>
        <taxon>Bacteria</taxon>
        <taxon>candidate division KSB3</taxon>
    </lineage>
</organism>
<keyword evidence="2 5" id="KW-0808">Transferase</keyword>
<feature type="domain" description="4'-phosphopantetheinyl transferase N-terminal" evidence="4">
    <location>
        <begin position="38"/>
        <end position="115"/>
    </location>
</feature>
<dbReference type="EMBL" id="PDSK01000101">
    <property type="protein sequence ID" value="PIE33267.1"/>
    <property type="molecule type" value="Genomic_DNA"/>
</dbReference>
<dbReference type="PANTHER" id="PTHR12215">
    <property type="entry name" value="PHOSPHOPANTETHEINE TRANSFERASE"/>
    <property type="match status" value="1"/>
</dbReference>
<evidence type="ECO:0000256" key="2">
    <source>
        <dbReference type="ARBA" id="ARBA00022679"/>
    </source>
</evidence>
<accession>A0A2G6KC80</accession>
<dbReference type="GO" id="GO:0005829">
    <property type="term" value="C:cytosol"/>
    <property type="evidence" value="ECO:0007669"/>
    <property type="project" value="TreeGrafter"/>
</dbReference>
<gene>
    <name evidence="5" type="ORF">CSA56_12410</name>
</gene>
<dbReference type="Pfam" id="PF01648">
    <property type="entry name" value="ACPS"/>
    <property type="match status" value="1"/>
</dbReference>
<dbReference type="GO" id="GO:0019878">
    <property type="term" value="P:lysine biosynthetic process via aminoadipic acid"/>
    <property type="evidence" value="ECO:0007669"/>
    <property type="project" value="TreeGrafter"/>
</dbReference>
<dbReference type="AlphaFoldDB" id="A0A2G6KC80"/>
<evidence type="ECO:0000259" key="4">
    <source>
        <dbReference type="Pfam" id="PF22624"/>
    </source>
</evidence>
<dbReference type="InterPro" id="IPR050559">
    <property type="entry name" value="P-Pant_transferase_sf"/>
</dbReference>
<comment type="caution">
    <text evidence="5">The sequence shown here is derived from an EMBL/GenBank/DDBJ whole genome shotgun (WGS) entry which is preliminary data.</text>
</comment>
<dbReference type="InterPro" id="IPR037143">
    <property type="entry name" value="4-PPantetheinyl_Trfase_dom_sf"/>
</dbReference>
<evidence type="ECO:0000313" key="5">
    <source>
        <dbReference type="EMBL" id="PIE33267.1"/>
    </source>
</evidence>
<dbReference type="GO" id="GO:0000287">
    <property type="term" value="F:magnesium ion binding"/>
    <property type="evidence" value="ECO:0007669"/>
    <property type="project" value="InterPro"/>
</dbReference>
<protein>
    <submittedName>
        <fullName evidence="5">Phosphopantetheinyl transferase</fullName>
    </submittedName>
</protein>
<feature type="domain" description="4'-phosphopantetheinyl transferase" evidence="3">
    <location>
        <begin position="125"/>
        <end position="217"/>
    </location>
</feature>
<evidence type="ECO:0000256" key="1">
    <source>
        <dbReference type="ARBA" id="ARBA00010990"/>
    </source>
</evidence>
<evidence type="ECO:0000259" key="3">
    <source>
        <dbReference type="Pfam" id="PF01648"/>
    </source>
</evidence>
<proteinExistence type="inferred from homology"/>
<dbReference type="Proteomes" id="UP000230821">
    <property type="component" value="Unassembled WGS sequence"/>
</dbReference>
<evidence type="ECO:0000313" key="6">
    <source>
        <dbReference type="Proteomes" id="UP000230821"/>
    </source>
</evidence>
<reference evidence="5 6" key="1">
    <citation type="submission" date="2017-10" db="EMBL/GenBank/DDBJ databases">
        <title>Novel microbial diversity and functional potential in the marine mammal oral microbiome.</title>
        <authorList>
            <person name="Dudek N.K."/>
            <person name="Sun C.L."/>
            <person name="Burstein D."/>
            <person name="Kantor R.S."/>
            <person name="Aliaga Goltsman D.S."/>
            <person name="Bik E.M."/>
            <person name="Thomas B.C."/>
            <person name="Banfield J.F."/>
            <person name="Relman D.A."/>
        </authorList>
    </citation>
    <scope>NUCLEOTIDE SEQUENCE [LARGE SCALE GENOMIC DNA]</scope>
    <source>
        <strain evidence="5">DOLJORAL78_47_16</strain>
    </source>
</reference>
<dbReference type="InterPro" id="IPR055066">
    <property type="entry name" value="AASDHPPT_N"/>
</dbReference>
<dbReference type="Pfam" id="PF22624">
    <property type="entry name" value="AASDHPPT_N"/>
    <property type="match status" value="1"/>
</dbReference>
<sequence length="252" mass="29484">MTHTMWNFPPECLILQKNEVHVWQTSLKVPDLTIQRYRKILPDYERQRADRFRFPRDRRHFTVAHAVLRLLLTRYTAIPPTEISFEHNQYGKPALCSTTHQTNITFNLSHSGQRALYAFAWDRELGVDVEWTGRRIDQAEQIAERYFSPQEIERLRRLPESQKRAGFFNCWTRKEAYIKAKGHGLSLPLDQFDVSLAPGEPARLLQTRNDPPDVSRWAMRALDPGSGYTAALLVEGDGWEMACWRFVECSHQ</sequence>
<dbReference type="GO" id="GO:0008897">
    <property type="term" value="F:holo-[acyl-carrier-protein] synthase activity"/>
    <property type="evidence" value="ECO:0007669"/>
    <property type="project" value="InterPro"/>
</dbReference>
<dbReference type="InterPro" id="IPR008278">
    <property type="entry name" value="4-PPantetheinyl_Trfase_dom"/>
</dbReference>